<evidence type="ECO:0008006" key="3">
    <source>
        <dbReference type="Google" id="ProtNLM"/>
    </source>
</evidence>
<sequence>MKPLKRTTEQRKEALEASRSLYKNPIFLPGTTYIVERLFSAAKLIQSDKCTSLDPSTFEVIACLKVNRSYRDIEAVATAMKTEMPERVSVLWVFLSMGDKKKGKGCRGRPPKEKAESKAEKKPKNAKKGAGEEDDEEMDTPGALKALKGVKTLKDDDEDDEESFEEDDIPRGRGNGKMRLKKCPPESESEDEEDEKEEEPVRRRRKSAKTGEKKKGEKEEEEGRDKEKKGKEEG</sequence>
<dbReference type="AlphaFoldDB" id="A0A0G4F2U2"/>
<feature type="compositionally biased region" description="Basic and acidic residues" evidence="1">
    <location>
        <begin position="110"/>
        <end position="123"/>
    </location>
</feature>
<reference evidence="2" key="1">
    <citation type="submission" date="2014-11" db="EMBL/GenBank/DDBJ databases">
        <authorList>
            <person name="Otto D Thomas"/>
            <person name="Naeem Raeece"/>
        </authorList>
    </citation>
    <scope>NUCLEOTIDE SEQUENCE</scope>
</reference>
<gene>
    <name evidence="2" type="ORF">Cvel_14950</name>
</gene>
<accession>A0A0G4F2U2</accession>
<evidence type="ECO:0000256" key="1">
    <source>
        <dbReference type="SAM" id="MobiDB-lite"/>
    </source>
</evidence>
<feature type="compositionally biased region" description="Acidic residues" evidence="1">
    <location>
        <begin position="187"/>
        <end position="198"/>
    </location>
</feature>
<name>A0A0G4F2U2_9ALVE</name>
<feature type="compositionally biased region" description="Acidic residues" evidence="1">
    <location>
        <begin position="155"/>
        <end position="168"/>
    </location>
</feature>
<evidence type="ECO:0000313" key="2">
    <source>
        <dbReference type="EMBL" id="CEM06539.1"/>
    </source>
</evidence>
<dbReference type="EMBL" id="CDMZ01000094">
    <property type="protein sequence ID" value="CEM06539.1"/>
    <property type="molecule type" value="Genomic_DNA"/>
</dbReference>
<dbReference type="VEuPathDB" id="CryptoDB:Cvel_14950"/>
<protein>
    <recommendedName>
        <fullName evidence="3">HAT C-terminal dimerisation domain-containing protein</fullName>
    </recommendedName>
</protein>
<proteinExistence type="predicted"/>
<organism evidence="2">
    <name type="scientific">Chromera velia CCMP2878</name>
    <dbReference type="NCBI Taxonomy" id="1169474"/>
    <lineage>
        <taxon>Eukaryota</taxon>
        <taxon>Sar</taxon>
        <taxon>Alveolata</taxon>
        <taxon>Colpodellida</taxon>
        <taxon>Chromeraceae</taxon>
        <taxon>Chromera</taxon>
    </lineage>
</organism>
<feature type="region of interest" description="Disordered" evidence="1">
    <location>
        <begin position="100"/>
        <end position="234"/>
    </location>
</feature>
<feature type="compositionally biased region" description="Basic and acidic residues" evidence="1">
    <location>
        <begin position="209"/>
        <end position="234"/>
    </location>
</feature>